<dbReference type="GO" id="GO:0046873">
    <property type="term" value="F:metal ion transmembrane transporter activity"/>
    <property type="evidence" value="ECO:0007669"/>
    <property type="project" value="InterPro"/>
</dbReference>
<evidence type="ECO:0000313" key="6">
    <source>
        <dbReference type="EMBL" id="KAK0743090.1"/>
    </source>
</evidence>
<evidence type="ECO:0000256" key="4">
    <source>
        <dbReference type="ARBA" id="ARBA00023136"/>
    </source>
</evidence>
<evidence type="ECO:0000313" key="7">
    <source>
        <dbReference type="Proteomes" id="UP001172155"/>
    </source>
</evidence>
<evidence type="ECO:0000256" key="5">
    <source>
        <dbReference type="SAM" id="Phobius"/>
    </source>
</evidence>
<dbReference type="Proteomes" id="UP001172155">
    <property type="component" value="Unassembled WGS sequence"/>
</dbReference>
<dbReference type="InterPro" id="IPR002523">
    <property type="entry name" value="MgTranspt_CorA/ZnTranspt_ZntB"/>
</dbReference>
<keyword evidence="7" id="KW-1185">Reference proteome</keyword>
<protein>
    <submittedName>
        <fullName evidence="6">Uncharacterized protein</fullName>
    </submittedName>
</protein>
<keyword evidence="3 5" id="KW-1133">Transmembrane helix</keyword>
<feature type="transmembrane region" description="Helical" evidence="5">
    <location>
        <begin position="372"/>
        <end position="396"/>
    </location>
</feature>
<proteinExistence type="predicted"/>
<dbReference type="SUPFAM" id="SSF144083">
    <property type="entry name" value="Magnesium transport protein CorA, transmembrane region"/>
    <property type="match status" value="1"/>
</dbReference>
<gene>
    <name evidence="6" type="ORF">B0T18DRAFT_414389</name>
</gene>
<dbReference type="InterPro" id="IPR045863">
    <property type="entry name" value="CorA_TM1_TM2"/>
</dbReference>
<dbReference type="Pfam" id="PF01544">
    <property type="entry name" value="CorA"/>
    <property type="match status" value="1"/>
</dbReference>
<reference evidence="6" key="1">
    <citation type="submission" date="2023-06" db="EMBL/GenBank/DDBJ databases">
        <title>Genome-scale phylogeny and comparative genomics of the fungal order Sordariales.</title>
        <authorList>
            <consortium name="Lawrence Berkeley National Laboratory"/>
            <person name="Hensen N."/>
            <person name="Bonometti L."/>
            <person name="Westerberg I."/>
            <person name="Brannstrom I.O."/>
            <person name="Guillou S."/>
            <person name="Cros-Aarteil S."/>
            <person name="Calhoun S."/>
            <person name="Haridas S."/>
            <person name="Kuo A."/>
            <person name="Mondo S."/>
            <person name="Pangilinan J."/>
            <person name="Riley R."/>
            <person name="LaButti K."/>
            <person name="Andreopoulos B."/>
            <person name="Lipzen A."/>
            <person name="Chen C."/>
            <person name="Yanf M."/>
            <person name="Daum C."/>
            <person name="Ng V."/>
            <person name="Clum A."/>
            <person name="Steindorff A."/>
            <person name="Ohm R."/>
            <person name="Martin F."/>
            <person name="Silar P."/>
            <person name="Natvig D."/>
            <person name="Lalanne C."/>
            <person name="Gautier V."/>
            <person name="Ament-velasquez S.L."/>
            <person name="Kruys A."/>
            <person name="Hutchinson M.I."/>
            <person name="Powell A.J."/>
            <person name="Barry K."/>
            <person name="Miller A.N."/>
            <person name="Grigoriev I.V."/>
            <person name="Debuchy R."/>
            <person name="Gladieux P."/>
            <person name="Thoren M.H."/>
            <person name="Johannesson H."/>
        </authorList>
    </citation>
    <scope>NUCLEOTIDE SEQUENCE</scope>
    <source>
        <strain evidence="6">SMH3187-1</strain>
    </source>
</reference>
<sequence length="512" mass="57544">MAATTNNSTRPYADLIHSAHGASQSWLVNFLRKGYNTRYWESRDPYISIYILDSVDGVMSCQDFRPHRTGEVDAAFRSALSSRPPGSKTRLVLVQGGQLGDTNAAYIDAIGWQYRLDPKFFRTHFQDALYLTEGSRLLGSQCLPAPLPYEKDYITVVTETLTSFATATIMTDAIQNTIVMVGLDHFDDSRVTSLRKTLVDPAVFSRTTVLAADLHPCDFLVPYINGSLWKIASESRRHGRMQAKLASEQTANSFDWELNQANYRNLMRSCGTISQYLEMKYPIPFGQQPRLAEVIRQYSALIAETRENAGQLQTRIQNYTSGQAILEAKRGIEQADAVRRITIVGIVFIPLSFATSFFGMNFEQLGTGTLHIGFFVLTAVISGVVAWALAASITPAENGWNRARNRYGEREFGSRDNYEWVTKTTIVWSWLRRPFSPLEKLYGIWLEAKEQCMAASEEWREEDIPRFHRMATKKVFGILLGHATGWAASLLKRLLGGRAEREVASAGVAVQT</sequence>
<evidence type="ECO:0000256" key="1">
    <source>
        <dbReference type="ARBA" id="ARBA00004141"/>
    </source>
</evidence>
<dbReference type="Gene3D" id="1.20.58.340">
    <property type="entry name" value="Magnesium transport protein CorA, transmembrane region"/>
    <property type="match status" value="1"/>
</dbReference>
<evidence type="ECO:0000256" key="3">
    <source>
        <dbReference type="ARBA" id="ARBA00022989"/>
    </source>
</evidence>
<dbReference type="EMBL" id="JAUKUD010000005">
    <property type="protein sequence ID" value="KAK0743090.1"/>
    <property type="molecule type" value="Genomic_DNA"/>
</dbReference>
<keyword evidence="4 5" id="KW-0472">Membrane</keyword>
<feature type="transmembrane region" description="Helical" evidence="5">
    <location>
        <begin position="341"/>
        <end position="360"/>
    </location>
</feature>
<organism evidence="6 7">
    <name type="scientific">Schizothecium vesticola</name>
    <dbReference type="NCBI Taxonomy" id="314040"/>
    <lineage>
        <taxon>Eukaryota</taxon>
        <taxon>Fungi</taxon>
        <taxon>Dikarya</taxon>
        <taxon>Ascomycota</taxon>
        <taxon>Pezizomycotina</taxon>
        <taxon>Sordariomycetes</taxon>
        <taxon>Sordariomycetidae</taxon>
        <taxon>Sordariales</taxon>
        <taxon>Schizotheciaceae</taxon>
        <taxon>Schizothecium</taxon>
    </lineage>
</organism>
<comment type="caution">
    <text evidence="6">The sequence shown here is derived from an EMBL/GenBank/DDBJ whole genome shotgun (WGS) entry which is preliminary data.</text>
</comment>
<name>A0AA40EPG6_9PEZI</name>
<keyword evidence="2 5" id="KW-0812">Transmembrane</keyword>
<accession>A0AA40EPG6</accession>
<evidence type="ECO:0000256" key="2">
    <source>
        <dbReference type="ARBA" id="ARBA00022692"/>
    </source>
</evidence>
<dbReference type="GO" id="GO:0016020">
    <property type="term" value="C:membrane"/>
    <property type="evidence" value="ECO:0007669"/>
    <property type="project" value="UniProtKB-SubCell"/>
</dbReference>
<comment type="subcellular location">
    <subcellularLocation>
        <location evidence="1">Membrane</location>
        <topology evidence="1">Multi-pass membrane protein</topology>
    </subcellularLocation>
</comment>
<dbReference type="AlphaFoldDB" id="A0AA40EPG6"/>